<proteinExistence type="predicted"/>
<dbReference type="InterPro" id="IPR045472">
    <property type="entry name" value="DUF6493"/>
</dbReference>
<protein>
    <submittedName>
        <fullName evidence="3">Uncharacterized protein</fullName>
    </submittedName>
</protein>
<dbReference type="Pfam" id="PF20103">
    <property type="entry name" value="DUF6493"/>
    <property type="match status" value="1"/>
</dbReference>
<gene>
    <name evidence="3" type="ORF">NCTC10207_01078</name>
</gene>
<reference evidence="3 4" key="1">
    <citation type="submission" date="2018-12" db="EMBL/GenBank/DDBJ databases">
        <authorList>
            <consortium name="Pathogen Informatics"/>
        </authorList>
    </citation>
    <scope>NUCLEOTIDE SEQUENCE [LARGE SCALE GENOMIC DNA]</scope>
    <source>
        <strain evidence="3 4">NCTC10207</strain>
    </source>
</reference>
<feature type="domain" description="DUF6493" evidence="1">
    <location>
        <begin position="155"/>
        <end position="315"/>
    </location>
</feature>
<dbReference type="EMBL" id="LR134479">
    <property type="protein sequence ID" value="VEI22982.1"/>
    <property type="molecule type" value="Genomic_DNA"/>
</dbReference>
<dbReference type="AlphaFoldDB" id="A0A7Z9D4U4"/>
<dbReference type="Proteomes" id="UP000282386">
    <property type="component" value="Chromosome"/>
</dbReference>
<dbReference type="RefSeq" id="WP_126499996.1">
    <property type="nucleotide sequence ID" value="NZ_LR134479.1"/>
</dbReference>
<evidence type="ECO:0000313" key="4">
    <source>
        <dbReference type="Proteomes" id="UP000282386"/>
    </source>
</evidence>
<accession>A0A7Z9D4U4</accession>
<dbReference type="Pfam" id="PF25149">
    <property type="entry name" value="DUF7825"/>
    <property type="match status" value="1"/>
</dbReference>
<organism evidence="3 4">
    <name type="scientific">Rothia aeria</name>
    <dbReference type="NCBI Taxonomy" id="172042"/>
    <lineage>
        <taxon>Bacteria</taxon>
        <taxon>Bacillati</taxon>
        <taxon>Actinomycetota</taxon>
        <taxon>Actinomycetes</taxon>
        <taxon>Micrococcales</taxon>
        <taxon>Micrococcaceae</taxon>
        <taxon>Rothia</taxon>
    </lineage>
</organism>
<evidence type="ECO:0000259" key="1">
    <source>
        <dbReference type="Pfam" id="PF20103"/>
    </source>
</evidence>
<dbReference type="InterPro" id="IPR056727">
    <property type="entry name" value="DUF7825"/>
</dbReference>
<name>A0A7Z9D4U4_9MICC</name>
<evidence type="ECO:0000313" key="3">
    <source>
        <dbReference type="EMBL" id="VEI22982.1"/>
    </source>
</evidence>
<sequence length="824" mass="92268">MTTSEHKTLTLTERRTRLKQLIAEHKPVEEYQKVLSGATEEERASLVRTLSPTKLKEPKNRFTPLGTYAVTALTKKPARAAQLILQLCWDNYKHRDAIARYAAAGASERPNDWVLEYVAETCFMDELWPLSQTLLRERGLICEDEEYLKGFQARIPAVNTASTHNHQEALEFFAEDPARFEEFWALFRVEGAMLEEYTYGFFHPNGSMLALTKLLSDNYSGFRDRVLTECLQAMLRDFSPANTRIFHALYRGMHPTEAENLSRFGTLVSVLGASPSTSVGLAQDMLTPLIPQLDQEQAAELMDASATVLLRTEKKVLRAQLRLLTKLVKTRPECAAQVSALVADAANTLPLDVQSTARKLIIDEPVTAPNTPDAEGETGSIIIPEAAPRDREPEREAEPLTPIADDAECVEVLLKVLEEETQETQLPRMLAYMVQSRKANRSIEMDKATQERIYSHNKNLRYWDAVKDELRASLSYLALKSYRLKLTHCDFMQKYRENYLFSRAKSRGPQVLLQEQFAYADKPYKKELEPVVTTPLPAAQCVWERVAVDWSKRRNVYVAGRIVEGFPGYVGWRKLGVTRQPKDASFAEAALTAVVISADYSENMEKASTCRWYRLVVQWCAWLLYNNPDIFAAHMMPLMTAALYEKKVYGLEIVLTALAQSWRSLGAPAYCALGFATAAKDTGYRALAAETLATLAGRDMFDTYAFSAELMQLLKDKYVPANRVVETLQDAASISPLAGWRVCQVLQGLLPVVGELNRGGALVQLLAQLAGEYGVSVEIPEVLRPKMKGSTVLAKNLRALSALGPCSTELARQALEQANNTNPA</sequence>
<evidence type="ECO:0000259" key="2">
    <source>
        <dbReference type="Pfam" id="PF25149"/>
    </source>
</evidence>
<feature type="domain" description="DUF7825" evidence="2">
    <location>
        <begin position="617"/>
        <end position="751"/>
    </location>
</feature>